<organism evidence="1 2">
    <name type="scientific">Pelistega indica</name>
    <dbReference type="NCBI Taxonomy" id="1414851"/>
    <lineage>
        <taxon>Bacteria</taxon>
        <taxon>Pseudomonadati</taxon>
        <taxon>Pseudomonadota</taxon>
        <taxon>Betaproteobacteria</taxon>
        <taxon>Burkholderiales</taxon>
        <taxon>Alcaligenaceae</taxon>
        <taxon>Pelistega</taxon>
    </lineage>
</organism>
<dbReference type="EMBL" id="AYSV01000065">
    <property type="protein sequence ID" value="ETD72479.1"/>
    <property type="molecule type" value="Genomic_DNA"/>
</dbReference>
<comment type="caution">
    <text evidence="1">The sequence shown here is derived from an EMBL/GenBank/DDBJ whole genome shotgun (WGS) entry which is preliminary data.</text>
</comment>
<dbReference type="OrthoDB" id="9814509at2"/>
<reference evidence="1 2" key="1">
    <citation type="submission" date="2013-11" db="EMBL/GenBank/DDBJ databases">
        <title>Genomic analysis of Pelistega sp. HM-7.</title>
        <authorList>
            <person name="Kumbhare S.V."/>
            <person name="Shetty S.A."/>
            <person name="Sharma O."/>
            <person name="Dhotre D.P."/>
        </authorList>
    </citation>
    <scope>NUCLEOTIDE SEQUENCE [LARGE SCALE GENOMIC DNA]</scope>
    <source>
        <strain evidence="1 2">HM-7</strain>
    </source>
</reference>
<dbReference type="GO" id="GO:0016829">
    <property type="term" value="F:lyase activity"/>
    <property type="evidence" value="ECO:0007669"/>
    <property type="project" value="UniProtKB-KW"/>
</dbReference>
<gene>
    <name evidence="1" type="ORF">V757_04100</name>
</gene>
<dbReference type="AlphaFoldDB" id="V8G7I6"/>
<dbReference type="GO" id="GO:0019634">
    <property type="term" value="P:organic phosphonate metabolic process"/>
    <property type="evidence" value="ECO:0007669"/>
    <property type="project" value="InterPro"/>
</dbReference>
<dbReference type="InterPro" id="IPR038058">
    <property type="entry name" value="PhnH-like_sp"/>
</dbReference>
<dbReference type="Proteomes" id="UP000018766">
    <property type="component" value="Unassembled WGS sequence"/>
</dbReference>
<keyword evidence="2" id="KW-1185">Reference proteome</keyword>
<sequence>MIEAVLQKGFNDEVQDAQLTFRAALKALSEPGTYCQAASVAPLASLSGVGVALILTLCDSDSRVYLGKPFDNEQIKHNLSFHCGCQIVTDIDQADFVLITEQEINLLSSCRLGTDRDPEKGATVLLQVTSLQGGDSYCLTGPGIETEKIINPQVSAQLWELRQQLNQFPRGLDFFMFDAKAMLGIPRTTKVSMKKVGE</sequence>
<evidence type="ECO:0000313" key="2">
    <source>
        <dbReference type="Proteomes" id="UP000018766"/>
    </source>
</evidence>
<protein>
    <submittedName>
        <fullName evidence="1">Carbon-phosphorus lyase</fullName>
    </submittedName>
</protein>
<dbReference type="RefSeq" id="WP_023950123.1">
    <property type="nucleotide sequence ID" value="NZ_AYSV01000065.1"/>
</dbReference>
<dbReference type="InterPro" id="IPR008772">
    <property type="entry name" value="Phosphonate_metab_PhnH"/>
</dbReference>
<proteinExistence type="predicted"/>
<dbReference type="Pfam" id="PF05845">
    <property type="entry name" value="PhnH"/>
    <property type="match status" value="1"/>
</dbReference>
<accession>V8G7I6</accession>
<dbReference type="SUPFAM" id="SSF159709">
    <property type="entry name" value="PhnH-like"/>
    <property type="match status" value="1"/>
</dbReference>
<dbReference type="NCBIfam" id="TIGR03292">
    <property type="entry name" value="PhnH_redo"/>
    <property type="match status" value="1"/>
</dbReference>
<dbReference type="PIRSF" id="PIRSF020680">
    <property type="entry name" value="PhnH"/>
    <property type="match status" value="1"/>
</dbReference>
<name>V8G7I6_9BURK</name>
<evidence type="ECO:0000313" key="1">
    <source>
        <dbReference type="EMBL" id="ETD72479.1"/>
    </source>
</evidence>
<keyword evidence="1" id="KW-0456">Lyase</keyword>
<dbReference type="Gene3D" id="3.40.50.11310">
    <property type="entry name" value="Bacterial phosphonate metabolism protein PhnH"/>
    <property type="match status" value="1"/>
</dbReference>